<evidence type="ECO:0000313" key="1">
    <source>
        <dbReference type="EMBL" id="AKT94001.1"/>
    </source>
</evidence>
<organism evidence="1">
    <name type="scientific">Acanthamoeba castellanii</name>
    <name type="common">Amoeba</name>
    <dbReference type="NCBI Taxonomy" id="5755"/>
    <lineage>
        <taxon>Eukaryota</taxon>
        <taxon>Amoebozoa</taxon>
        <taxon>Discosea</taxon>
        <taxon>Longamoebia</taxon>
        <taxon>Centramoebida</taxon>
        <taxon>Acanthamoebidae</taxon>
        <taxon>Acanthamoeba</taxon>
    </lineage>
</organism>
<proteinExistence type="predicted"/>
<gene>
    <name evidence="1" type="primary">rpl5</name>
    <name evidence="1" type="ORF">AB845_39</name>
</gene>
<keyword evidence="1" id="KW-0689">Ribosomal protein</keyword>
<dbReference type="GO" id="GO:0005840">
    <property type="term" value="C:ribosome"/>
    <property type="evidence" value="ECO:0007669"/>
    <property type="project" value="UniProtKB-KW"/>
</dbReference>
<dbReference type="EMBL" id="KT185628">
    <property type="protein sequence ID" value="AKT94001.1"/>
    <property type="molecule type" value="Genomic_DNA"/>
</dbReference>
<keyword evidence="1" id="KW-0496">Mitochondrion</keyword>
<sequence length="177" mass="21412">MKFYNSYNNLLKNCLIGGVNLFNINTLKVPLKPNLSAVFNTFKGEKSLKFIRLYLAMLYISNQKPFIKKVKFNYIKKKILKRFFISVSLNTKNSFNFFMYILNFYNYFFHIYYQKHLKYNTLGNSLVLYIDNIQFFFRNYNKHNQKTQIKLTVSLPDSQTDLLFRYLNNMFLIRVKN</sequence>
<dbReference type="AlphaFoldDB" id="A0A0K1HP74"/>
<accession>A0A0K1HP74</accession>
<geneLocation type="mitochondrion" evidence="1"/>
<name>A0A0K1HP74_ACACA</name>
<protein>
    <submittedName>
        <fullName evidence="1">Ribosomal protein L5</fullName>
    </submittedName>
</protein>
<reference evidence="1" key="1">
    <citation type="journal article" date="2015" name="J. Eukaryot. Microbiol.">
        <title>Uncovering Cryptic Diversity in Two Amoebozoan Species Using Complete Mitochondrial Genome Sequences.</title>
        <authorList>
            <person name="Fucikova K."/>
            <person name="Lahr D.J."/>
        </authorList>
    </citation>
    <scope>NUCLEOTIDE SEQUENCE</scope>
    <source>
        <strain evidence="1">BCP-EM3VF21-1</strain>
    </source>
</reference>
<keyword evidence="1" id="KW-0687">Ribonucleoprotein</keyword>